<keyword evidence="1" id="KW-0812">Transmembrane</keyword>
<feature type="transmembrane region" description="Helical" evidence="1">
    <location>
        <begin position="12"/>
        <end position="32"/>
    </location>
</feature>
<evidence type="ECO:0000256" key="1">
    <source>
        <dbReference type="SAM" id="Phobius"/>
    </source>
</evidence>
<organism evidence="2 3">
    <name type="scientific">Natrinema limicola JCM 13563</name>
    <dbReference type="NCBI Taxonomy" id="1230457"/>
    <lineage>
        <taxon>Archaea</taxon>
        <taxon>Methanobacteriati</taxon>
        <taxon>Methanobacteriota</taxon>
        <taxon>Stenosarchaea group</taxon>
        <taxon>Halobacteria</taxon>
        <taxon>Halobacteriales</taxon>
        <taxon>Natrialbaceae</taxon>
        <taxon>Natrinema</taxon>
    </lineage>
</organism>
<gene>
    <name evidence="2" type="ORF">C476_16807</name>
</gene>
<comment type="caution">
    <text evidence="2">The sequence shown here is derived from an EMBL/GenBank/DDBJ whole genome shotgun (WGS) entry which is preliminary data.</text>
</comment>
<dbReference type="AlphaFoldDB" id="M0C099"/>
<dbReference type="Proteomes" id="UP000011615">
    <property type="component" value="Unassembled WGS sequence"/>
</dbReference>
<keyword evidence="1" id="KW-1133">Transmembrane helix</keyword>
<reference evidence="2 3" key="1">
    <citation type="journal article" date="2014" name="PLoS Genet.">
        <title>Phylogenetically driven sequencing of extremely halophilic archaea reveals strategies for static and dynamic osmo-response.</title>
        <authorList>
            <person name="Becker E.A."/>
            <person name="Seitzer P.M."/>
            <person name="Tritt A."/>
            <person name="Larsen D."/>
            <person name="Krusor M."/>
            <person name="Yao A.I."/>
            <person name="Wu D."/>
            <person name="Madern D."/>
            <person name="Eisen J.A."/>
            <person name="Darling A.E."/>
            <person name="Facciotti M.T."/>
        </authorList>
    </citation>
    <scope>NUCLEOTIDE SEQUENCE [LARGE SCALE GENOMIC DNA]</scope>
    <source>
        <strain evidence="2 3">JCM 13563</strain>
    </source>
</reference>
<keyword evidence="1" id="KW-0472">Membrane</keyword>
<proteinExistence type="predicted"/>
<accession>M0C099</accession>
<sequence length="92" mass="10408">MFLFLQSKIESMDRLSTLLIYAFVGFPVLFILFPFGPLGLFLFVYLALLVMVIQSWDDTDEPPARINCSQCGAPNELDRDQCKHCNSSLTGQ</sequence>
<name>M0C099_9EURY</name>
<evidence type="ECO:0000313" key="2">
    <source>
        <dbReference type="EMBL" id="ELZ16625.1"/>
    </source>
</evidence>
<protein>
    <submittedName>
        <fullName evidence="2">Uncharacterized protein</fullName>
    </submittedName>
</protein>
<keyword evidence="3" id="KW-1185">Reference proteome</keyword>
<evidence type="ECO:0000313" key="3">
    <source>
        <dbReference type="Proteomes" id="UP000011615"/>
    </source>
</evidence>
<dbReference type="EMBL" id="AOIT01000074">
    <property type="protein sequence ID" value="ELZ16625.1"/>
    <property type="molecule type" value="Genomic_DNA"/>
</dbReference>